<organism evidence="1 2">
    <name type="scientific">Dioscorea alata</name>
    <name type="common">Purple yam</name>
    <dbReference type="NCBI Taxonomy" id="55571"/>
    <lineage>
        <taxon>Eukaryota</taxon>
        <taxon>Viridiplantae</taxon>
        <taxon>Streptophyta</taxon>
        <taxon>Embryophyta</taxon>
        <taxon>Tracheophyta</taxon>
        <taxon>Spermatophyta</taxon>
        <taxon>Magnoliopsida</taxon>
        <taxon>Liliopsida</taxon>
        <taxon>Dioscoreales</taxon>
        <taxon>Dioscoreaceae</taxon>
        <taxon>Dioscorea</taxon>
    </lineage>
</organism>
<proteinExistence type="predicted"/>
<sequence>MDSASLNQSVNLDEQELESNKSGKETSKKAKEFSDVWNFFIKKGVVDQDGIQIAECKGCKKEYKCGGKRYVTSTLRRHKDKCKMIKFNDVGQMFIDHEGKISSKKIVQKIARDLLAAAVIKHDLPFSFVEYDGIRAWIKYVNPDDICISRNTLVSDITKIYMREKGKLKHKLNSKILNFAKLPPPHTGVELAAKLFSFLKEWGIEKKVFSLTLDNASSNDNMQDILKEQLSLYDSLLCGGEFFHIRCSAHILNLIVQEGLKVAHDALHKIRESVKYVKGSESRMKKFEECVGAVGNIDTGIGLRLDVSTRWNSIYLMLDSVIKYKKAFSSFQLNDRNYNEDVVISDMCRRMKEKFDKYWRQYSIVLAFGAILDPRIKLSMLEYFYGKVESDSTKCQDKVSLVRTKLYTLFQHYSNANESSSSQPQFSSIIAPTSTQGGGGIKSKGKRIFDEIKAFESQSITSAGKSQLDLYLEEPKLEFAYYEDLDVLEYWKNHKHRFPIIALMASDVLAIPITIVASELAFSIGARVLNKYRSCTLPEKVQALICTRNWLHGYNIGDLLF</sequence>
<keyword evidence="2" id="KW-1185">Reference proteome</keyword>
<dbReference type="EMBL" id="CM037017">
    <property type="protein sequence ID" value="KAH7677081.1"/>
    <property type="molecule type" value="Genomic_DNA"/>
</dbReference>
<name>A0ACB7VR26_DIOAL</name>
<evidence type="ECO:0000313" key="2">
    <source>
        <dbReference type="Proteomes" id="UP000827976"/>
    </source>
</evidence>
<protein>
    <submittedName>
        <fullName evidence="1">Tam3-transposase (Ac family) protein</fullName>
    </submittedName>
</protein>
<accession>A0ACB7VR26</accession>
<dbReference type="Proteomes" id="UP000827976">
    <property type="component" value="Chromosome 7"/>
</dbReference>
<comment type="caution">
    <text evidence="1">The sequence shown here is derived from an EMBL/GenBank/DDBJ whole genome shotgun (WGS) entry which is preliminary data.</text>
</comment>
<evidence type="ECO:0000313" key="1">
    <source>
        <dbReference type="EMBL" id="KAH7677081.1"/>
    </source>
</evidence>
<gene>
    <name evidence="1" type="ORF">IHE45_07G058600</name>
</gene>
<reference evidence="2" key="1">
    <citation type="journal article" date="2022" name="Nat. Commun.">
        <title>Chromosome evolution and the genetic basis of agronomically important traits in greater yam.</title>
        <authorList>
            <person name="Bredeson J.V."/>
            <person name="Lyons J.B."/>
            <person name="Oniyinde I.O."/>
            <person name="Okereke N.R."/>
            <person name="Kolade O."/>
            <person name="Nnabue I."/>
            <person name="Nwadili C.O."/>
            <person name="Hribova E."/>
            <person name="Parker M."/>
            <person name="Nwogha J."/>
            <person name="Shu S."/>
            <person name="Carlson J."/>
            <person name="Kariba R."/>
            <person name="Muthemba S."/>
            <person name="Knop K."/>
            <person name="Barton G.J."/>
            <person name="Sherwood A.V."/>
            <person name="Lopez-Montes A."/>
            <person name="Asiedu R."/>
            <person name="Jamnadass R."/>
            <person name="Muchugi A."/>
            <person name="Goodstein D."/>
            <person name="Egesi C.N."/>
            <person name="Featherston J."/>
            <person name="Asfaw A."/>
            <person name="Simpson G.G."/>
            <person name="Dolezel J."/>
            <person name="Hendre P.S."/>
            <person name="Van Deynze A."/>
            <person name="Kumar P.L."/>
            <person name="Obidiegwu J.E."/>
            <person name="Bhattacharjee R."/>
            <person name="Rokhsar D.S."/>
        </authorList>
    </citation>
    <scope>NUCLEOTIDE SEQUENCE [LARGE SCALE GENOMIC DNA]</scope>
    <source>
        <strain evidence="2">cv. TDa95/00328</strain>
    </source>
</reference>